<protein>
    <submittedName>
        <fullName evidence="4">DeoR/GlpR transcriptional regulator</fullName>
    </submittedName>
</protein>
<evidence type="ECO:0000256" key="3">
    <source>
        <dbReference type="ARBA" id="ARBA00023163"/>
    </source>
</evidence>
<dbReference type="Gene3D" id="3.40.50.1360">
    <property type="match status" value="1"/>
</dbReference>
<dbReference type="PANTHER" id="PTHR30363:SF44">
    <property type="entry name" value="AGA OPERON TRANSCRIPTIONAL REPRESSOR-RELATED"/>
    <property type="match status" value="1"/>
</dbReference>
<evidence type="ECO:0000313" key="4">
    <source>
        <dbReference type="EMBL" id="QQL49264.1"/>
    </source>
</evidence>
<dbReference type="PROSITE" id="PS51000">
    <property type="entry name" value="HTH_DEOR_2"/>
    <property type="match status" value="1"/>
</dbReference>
<dbReference type="InterPro" id="IPR036390">
    <property type="entry name" value="WH_DNA-bd_sf"/>
</dbReference>
<dbReference type="InterPro" id="IPR050313">
    <property type="entry name" value="Carb_Metab_HTH_regulators"/>
</dbReference>
<name>A0A6I4HZ43_9SPHI</name>
<dbReference type="GO" id="GO:0003700">
    <property type="term" value="F:DNA-binding transcription factor activity"/>
    <property type="evidence" value="ECO:0007669"/>
    <property type="project" value="InterPro"/>
</dbReference>
<keyword evidence="1" id="KW-0805">Transcription regulation</keyword>
<dbReference type="SMART" id="SM00420">
    <property type="entry name" value="HTH_DEOR"/>
    <property type="match status" value="1"/>
</dbReference>
<evidence type="ECO:0000256" key="2">
    <source>
        <dbReference type="ARBA" id="ARBA00023125"/>
    </source>
</evidence>
<dbReference type="InterPro" id="IPR001034">
    <property type="entry name" value="DeoR_HTH"/>
</dbReference>
<gene>
    <name evidence="4" type="ORF">GO620_013945</name>
</gene>
<keyword evidence="5" id="KW-1185">Reference proteome</keyword>
<dbReference type="AlphaFoldDB" id="A0A6I4HZ43"/>
<dbReference type="PANTHER" id="PTHR30363">
    <property type="entry name" value="HTH-TYPE TRANSCRIPTIONAL REGULATOR SRLR-RELATED"/>
    <property type="match status" value="1"/>
</dbReference>
<dbReference type="KEGG" id="mgik:GO620_013945"/>
<dbReference type="InterPro" id="IPR037171">
    <property type="entry name" value="NagB/RpiA_transferase-like"/>
</dbReference>
<proteinExistence type="predicted"/>
<keyword evidence="3" id="KW-0804">Transcription</keyword>
<evidence type="ECO:0000256" key="1">
    <source>
        <dbReference type="ARBA" id="ARBA00023015"/>
    </source>
</evidence>
<evidence type="ECO:0000313" key="5">
    <source>
        <dbReference type="Proteomes" id="UP000429232"/>
    </source>
</evidence>
<dbReference type="InterPro" id="IPR014036">
    <property type="entry name" value="DeoR-like_C"/>
</dbReference>
<dbReference type="Pfam" id="PF08220">
    <property type="entry name" value="HTH_DeoR"/>
    <property type="match status" value="1"/>
</dbReference>
<dbReference type="SUPFAM" id="SSF100950">
    <property type="entry name" value="NagB/RpiA/CoA transferase-like"/>
    <property type="match status" value="1"/>
</dbReference>
<dbReference type="PROSITE" id="PS00894">
    <property type="entry name" value="HTH_DEOR_1"/>
    <property type="match status" value="1"/>
</dbReference>
<accession>A0A6I4HZ43</accession>
<reference evidence="4 5" key="1">
    <citation type="submission" date="2020-12" db="EMBL/GenBank/DDBJ databases">
        <title>HMF7856_wgs.fasta genome submission.</title>
        <authorList>
            <person name="Kang H."/>
            <person name="Kim H."/>
            <person name="Joh K."/>
        </authorList>
    </citation>
    <scope>NUCLEOTIDE SEQUENCE [LARGE SCALE GENOMIC DNA]</scope>
    <source>
        <strain evidence="4 5">HMF7856</strain>
    </source>
</reference>
<dbReference type="InterPro" id="IPR018356">
    <property type="entry name" value="Tscrpt_reg_HTH_DeoR_CS"/>
</dbReference>
<sequence>MSYQKRRQKILALLDEVEEADIAFLREKLSVSEITIRRDLKLMAQDGLLYRTHGGATMTDPLLSVKSFKGKSATNVAAKDAICRRAAEEIVDGDIIFMDCGSSVFRLCQFIKQKKIKVITNSLPVVTELHGTQVAINLIGGEVDTDRQAIHGIIAQEHIKRYRATKAFLGVDGVSVNGLFAQSEKEAANTLAMMSQSKRNYMLCDETKIGKETYLKFAGLESINVIITNADDEKLKEFSKSGVELIKVKS</sequence>
<dbReference type="SMART" id="SM01134">
    <property type="entry name" value="DeoRC"/>
    <property type="match status" value="1"/>
</dbReference>
<dbReference type="Proteomes" id="UP000429232">
    <property type="component" value="Chromosome"/>
</dbReference>
<organism evidence="4 5">
    <name type="scientific">Mucilaginibacter ginkgonis</name>
    <dbReference type="NCBI Taxonomy" id="2682091"/>
    <lineage>
        <taxon>Bacteria</taxon>
        <taxon>Pseudomonadati</taxon>
        <taxon>Bacteroidota</taxon>
        <taxon>Sphingobacteriia</taxon>
        <taxon>Sphingobacteriales</taxon>
        <taxon>Sphingobacteriaceae</taxon>
        <taxon>Mucilaginibacter</taxon>
    </lineage>
</organism>
<keyword evidence="2" id="KW-0238">DNA-binding</keyword>
<dbReference type="EMBL" id="CP066775">
    <property type="protein sequence ID" value="QQL49264.1"/>
    <property type="molecule type" value="Genomic_DNA"/>
</dbReference>
<dbReference type="Pfam" id="PF00455">
    <property type="entry name" value="DeoRC"/>
    <property type="match status" value="1"/>
</dbReference>
<dbReference type="GO" id="GO:0003677">
    <property type="term" value="F:DNA binding"/>
    <property type="evidence" value="ECO:0007669"/>
    <property type="project" value="UniProtKB-KW"/>
</dbReference>
<dbReference type="RefSeq" id="WP_157524371.1">
    <property type="nucleotide sequence ID" value="NZ_CP066775.1"/>
</dbReference>
<dbReference type="SUPFAM" id="SSF46785">
    <property type="entry name" value="Winged helix' DNA-binding domain"/>
    <property type="match status" value="1"/>
</dbReference>
<dbReference type="PRINTS" id="PR00037">
    <property type="entry name" value="HTHLACR"/>
</dbReference>